<dbReference type="SUPFAM" id="SSF46689">
    <property type="entry name" value="Homeodomain-like"/>
    <property type="match status" value="1"/>
</dbReference>
<dbReference type="InterPro" id="IPR009057">
    <property type="entry name" value="Homeodomain-like_sf"/>
</dbReference>
<accession>A0A841Z9K1</accession>
<dbReference type="Proteomes" id="UP000564536">
    <property type="component" value="Unassembled WGS sequence"/>
</dbReference>
<feature type="non-terminal residue" evidence="2">
    <location>
        <position position="90"/>
    </location>
</feature>
<gene>
    <name evidence="2" type="ORF">HB943_14750</name>
</gene>
<evidence type="ECO:0000259" key="1">
    <source>
        <dbReference type="Pfam" id="PF13518"/>
    </source>
</evidence>
<dbReference type="InterPro" id="IPR055247">
    <property type="entry name" value="InsJ-like_HTH"/>
</dbReference>
<dbReference type="RefSeq" id="WP_185427267.1">
    <property type="nucleotide sequence ID" value="NZ_JAARRL010000032.1"/>
</dbReference>
<feature type="domain" description="Insertion element IS150 protein InsJ-like helix-turn-helix" evidence="1">
    <location>
        <begin position="21"/>
        <end position="63"/>
    </location>
</feature>
<reference evidence="2 3" key="1">
    <citation type="submission" date="2020-03" db="EMBL/GenBank/DDBJ databases">
        <title>Soil Listeria distribution.</title>
        <authorList>
            <person name="Liao J."/>
            <person name="Wiedmann M."/>
        </authorList>
    </citation>
    <scope>NUCLEOTIDE SEQUENCE [LARGE SCALE GENOMIC DNA]</scope>
    <source>
        <strain evidence="2 3">FSL L7-1523</strain>
    </source>
</reference>
<name>A0A841Z9K1_9LIST</name>
<comment type="caution">
    <text evidence="2">The sequence shown here is derived from an EMBL/GenBank/DDBJ whole genome shotgun (WGS) entry which is preliminary data.</text>
</comment>
<protein>
    <submittedName>
        <fullName evidence="2">Helix-turn-helix domain-containing protein</fullName>
    </submittedName>
</protein>
<dbReference type="AlphaFoldDB" id="A0A841Z9K1"/>
<dbReference type="EMBL" id="JAARRL010000032">
    <property type="protein sequence ID" value="MBC1501858.1"/>
    <property type="molecule type" value="Genomic_DNA"/>
</dbReference>
<dbReference type="Pfam" id="PF13518">
    <property type="entry name" value="HTH_28"/>
    <property type="match status" value="1"/>
</dbReference>
<evidence type="ECO:0000313" key="3">
    <source>
        <dbReference type="Proteomes" id="UP000564536"/>
    </source>
</evidence>
<organism evidence="2 3">
    <name type="scientific">Listeria weihenstephanensis</name>
    <dbReference type="NCBI Taxonomy" id="1006155"/>
    <lineage>
        <taxon>Bacteria</taxon>
        <taxon>Bacillati</taxon>
        <taxon>Bacillota</taxon>
        <taxon>Bacilli</taxon>
        <taxon>Bacillales</taxon>
        <taxon>Listeriaceae</taxon>
        <taxon>Listeria</taxon>
    </lineage>
</organism>
<proteinExistence type="predicted"/>
<evidence type="ECO:0000313" key="2">
    <source>
        <dbReference type="EMBL" id="MBC1501858.1"/>
    </source>
</evidence>
<sequence>MNKYKIPLTAYPEQIRELAVHRYKVIEPYLLHEKTCKHIMEETGLSERTIWYWISQYRMDGLKGRLFVNCWGEISRYKLGKQWLVPLFSL</sequence>